<organism evidence="1 2">
    <name type="scientific">Enterobacter ludwigii</name>
    <dbReference type="NCBI Taxonomy" id="299767"/>
    <lineage>
        <taxon>Bacteria</taxon>
        <taxon>Pseudomonadati</taxon>
        <taxon>Pseudomonadota</taxon>
        <taxon>Gammaproteobacteria</taxon>
        <taxon>Enterobacterales</taxon>
        <taxon>Enterobacteriaceae</taxon>
        <taxon>Enterobacter</taxon>
        <taxon>Enterobacter cloacae complex</taxon>
    </lineage>
</organism>
<gene>
    <name evidence="1" type="ORF">EcWSU1_01727</name>
</gene>
<dbReference type="KEGG" id="eec:EcWSU1_01727"/>
<protein>
    <submittedName>
        <fullName evidence="1">Uncharacterized protein</fullName>
    </submittedName>
</protein>
<reference evidence="1 2" key="1">
    <citation type="journal article" date="2011" name="Stand. Genomic Sci.">
        <title>Complete genome of the onion pathogen Enterobacter cloacae EcWSU1.</title>
        <authorList>
            <person name="Humann J.L."/>
            <person name="Wildung M."/>
            <person name="Cheng C.H."/>
            <person name="Lee T."/>
            <person name="Stewart J.E."/>
            <person name="Drew J.C."/>
            <person name="Triplett E.W."/>
            <person name="Main D."/>
            <person name="Schroeder B.K."/>
        </authorList>
    </citation>
    <scope>NUCLEOTIDE SEQUENCE [LARGE SCALE GENOMIC DNA]</scope>
    <source>
        <strain evidence="1 2">EcWSU1</strain>
    </source>
</reference>
<dbReference type="HOGENOM" id="CLU_739142_0_0_6"/>
<sequence>MCAIVLNGRQRQALFNDPAAQTDFAAVEYGGLAWGDRRNRLVETHINAFIIQRGDGTRDIGLAIACFYRTAQRTLQRLTIDPVQLLCDEADGHQTRMVVALSNNQNIVFDIFIYDVPRIFAAFFGAANTQPFTLAQRVVHQPLMLTNLITVDGNDFARLCRQVTTKEVAEFTLADKTDTGRVFFLSSDQIQLFGDFTHLRLFKLAYREQALRNLFVAECIKEVALIFVAIQTAQQLTFAIHIGTTHVVPGRNIVCAQIFCGEFQEGFKFDLFVAQNVRVRGTTGFVLFQEKLEDVVPVFCGKVNGVQFNAQLIAHRLRIGEIRSSSAIFLAIIFLPVLHEQALHLIALLLQQVGGNGGIDTAGHADDHFFLAVI</sequence>
<dbReference type="AlphaFoldDB" id="G8LKD3"/>
<name>G8LKD3_9ENTR</name>
<evidence type="ECO:0000313" key="1">
    <source>
        <dbReference type="EMBL" id="AEW73166.1"/>
    </source>
</evidence>
<accession>G8LKD3</accession>
<dbReference type="EMBL" id="CP002886">
    <property type="protein sequence ID" value="AEW73166.1"/>
    <property type="molecule type" value="Genomic_DNA"/>
</dbReference>
<evidence type="ECO:0000313" key="2">
    <source>
        <dbReference type="Proteomes" id="UP000007838"/>
    </source>
</evidence>
<dbReference type="Proteomes" id="UP000007838">
    <property type="component" value="Chromosome"/>
</dbReference>
<proteinExistence type="predicted"/>